<dbReference type="PANTHER" id="PTHR30050">
    <property type="entry name" value="CHROMOSOMAL REPLICATION INITIATOR PROTEIN DNAA"/>
    <property type="match status" value="1"/>
</dbReference>
<dbReference type="GO" id="GO:0005886">
    <property type="term" value="C:plasma membrane"/>
    <property type="evidence" value="ECO:0007669"/>
    <property type="project" value="TreeGrafter"/>
</dbReference>
<gene>
    <name evidence="1" type="ORF">SAMN04488515_1777</name>
</gene>
<reference evidence="1 2" key="1">
    <citation type="submission" date="2016-10" db="EMBL/GenBank/DDBJ databases">
        <authorList>
            <person name="de Groot N.N."/>
        </authorList>
    </citation>
    <scope>NUCLEOTIDE SEQUENCE [LARGE SCALE GENOMIC DNA]</scope>
    <source>
        <strain evidence="1 2">DSM 17925</strain>
    </source>
</reference>
<proteinExistence type="predicted"/>
<dbReference type="PANTHER" id="PTHR30050:SF5">
    <property type="entry name" value="DNAA REGULATORY INACTIVATOR HDA"/>
    <property type="match status" value="1"/>
</dbReference>
<accession>A0A1I0QBF8</accession>
<dbReference type="RefSeq" id="WP_089992901.1">
    <property type="nucleotide sequence ID" value="NZ_FOIZ01000001.1"/>
</dbReference>
<evidence type="ECO:0000313" key="2">
    <source>
        <dbReference type="Proteomes" id="UP000199167"/>
    </source>
</evidence>
<dbReference type="GO" id="GO:0003688">
    <property type="term" value="F:DNA replication origin binding"/>
    <property type="evidence" value="ECO:0007669"/>
    <property type="project" value="TreeGrafter"/>
</dbReference>
<dbReference type="GO" id="GO:0006270">
    <property type="term" value="P:DNA replication initiation"/>
    <property type="evidence" value="ECO:0007669"/>
    <property type="project" value="TreeGrafter"/>
</dbReference>
<dbReference type="OrthoDB" id="7390113at2"/>
<keyword evidence="2" id="KW-1185">Reference proteome</keyword>
<dbReference type="STRING" id="364200.SAMN04488515_1777"/>
<dbReference type="EMBL" id="FOIZ01000001">
    <property type="protein sequence ID" value="SEW23919.1"/>
    <property type="molecule type" value="Genomic_DNA"/>
</dbReference>
<dbReference type="Gene3D" id="3.40.50.300">
    <property type="entry name" value="P-loop containing nucleotide triphosphate hydrolases"/>
    <property type="match status" value="1"/>
</dbReference>
<dbReference type="AlphaFoldDB" id="A0A1I0QBF8"/>
<evidence type="ECO:0000313" key="1">
    <source>
        <dbReference type="EMBL" id="SEW23919.1"/>
    </source>
</evidence>
<dbReference type="SUPFAM" id="SSF52540">
    <property type="entry name" value="P-loop containing nucleoside triphosphate hydrolases"/>
    <property type="match status" value="1"/>
</dbReference>
<protein>
    <recommendedName>
        <fullName evidence="3">DnaA protein</fullName>
    </recommendedName>
</protein>
<dbReference type="Proteomes" id="UP000199167">
    <property type="component" value="Unassembled WGS sequence"/>
</dbReference>
<evidence type="ECO:0008006" key="3">
    <source>
        <dbReference type="Google" id="ProtNLM"/>
    </source>
</evidence>
<dbReference type="InterPro" id="IPR027417">
    <property type="entry name" value="P-loop_NTPase"/>
</dbReference>
<organism evidence="1 2">
    <name type="scientific">Cognatiyoonia koreensis</name>
    <dbReference type="NCBI Taxonomy" id="364200"/>
    <lineage>
        <taxon>Bacteria</taxon>
        <taxon>Pseudomonadati</taxon>
        <taxon>Pseudomonadota</taxon>
        <taxon>Alphaproteobacteria</taxon>
        <taxon>Rhodobacterales</taxon>
        <taxon>Paracoccaceae</taxon>
        <taxon>Cognatiyoonia</taxon>
    </lineage>
</organism>
<dbReference type="Gene3D" id="1.10.8.60">
    <property type="match status" value="1"/>
</dbReference>
<name>A0A1I0QBF8_9RHOB</name>
<sequence>MPEQLVFDWPRDTALRPEDFFVSDANRVAAQLIAAPQDWPDGKLVLTGPESSGKSHLARVFQVTSDAMIVAAADLPEGLRPNGPLAVEDLSGLPPDREEAMFHLHNHMAGAGLPLLMTDRLPPARWNIALPDLASRMQATTPVNIEDPDDMLLQVLIMKLFADRQVIPPPSVVQFLSTRIERSYVAVGDIVARLDHASLVRKKPASIKLASTLLDKGDAEGA</sequence>